<feature type="compositionally biased region" description="Basic and acidic residues" evidence="1">
    <location>
        <begin position="1"/>
        <end position="11"/>
    </location>
</feature>
<dbReference type="STRING" id="334426.A0A0R3PUI7"/>
<evidence type="ECO:0000313" key="4">
    <source>
        <dbReference type="WBParaSite" id="ACOC_0000956701-mRNA-1"/>
    </source>
</evidence>
<reference evidence="2 3" key="2">
    <citation type="submission" date="2018-11" db="EMBL/GenBank/DDBJ databases">
        <authorList>
            <consortium name="Pathogen Informatics"/>
        </authorList>
    </citation>
    <scope>NUCLEOTIDE SEQUENCE [LARGE SCALE GENOMIC DNA]</scope>
    <source>
        <strain evidence="2 3">Costa Rica</strain>
    </source>
</reference>
<dbReference type="WBParaSite" id="ACOC_0000956701-mRNA-1">
    <property type="protein sequence ID" value="ACOC_0000956701-mRNA-1"/>
    <property type="gene ID" value="ACOC_0000956701"/>
</dbReference>
<sequence length="219" mass="25592">SSSESKCLKCDDEGDDFDDPESKQRKSGVLYFSHIPPKFTPSRLQAYFEKYAPNMIGRVYCARNKNSKTIENRFSEGWLEVKRKCIAKSLAVRFDNSPVGGKKRDYTSSVLWNIKYLSSFKWVHLMEQLQYERTISAHRMNAEIAQARRIAAHFEEQVDKGKHLKRLEEKALKAGGLWNKFQREIEQRKVIRSKRRKLKSKQSHSAAKDENVLQMIFAE</sequence>
<evidence type="ECO:0000313" key="3">
    <source>
        <dbReference type="Proteomes" id="UP000267027"/>
    </source>
</evidence>
<dbReference type="AlphaFoldDB" id="A0A0R3PUI7"/>
<dbReference type="EMBL" id="UYYA01004318">
    <property type="protein sequence ID" value="VDM61153.1"/>
    <property type="molecule type" value="Genomic_DNA"/>
</dbReference>
<reference evidence="4" key="1">
    <citation type="submission" date="2017-02" db="UniProtKB">
        <authorList>
            <consortium name="WormBaseParasite"/>
        </authorList>
    </citation>
    <scope>IDENTIFICATION</scope>
</reference>
<dbReference type="Proteomes" id="UP000267027">
    <property type="component" value="Unassembled WGS sequence"/>
</dbReference>
<dbReference type="GO" id="GO:0000480">
    <property type="term" value="P:endonucleolytic cleavage in 5'-ETS of tricistronic rRNA transcript (SSU-rRNA, 5.8S rRNA, LSU-rRNA)"/>
    <property type="evidence" value="ECO:0007669"/>
    <property type="project" value="TreeGrafter"/>
</dbReference>
<name>A0A0R3PUI7_ANGCS</name>
<keyword evidence="3" id="KW-1185">Reference proteome</keyword>
<feature type="region of interest" description="Disordered" evidence="1">
    <location>
        <begin position="1"/>
        <end position="23"/>
    </location>
</feature>
<proteinExistence type="predicted"/>
<dbReference type="GO" id="GO:0034462">
    <property type="term" value="P:small-subunit processome assembly"/>
    <property type="evidence" value="ECO:0007669"/>
    <property type="project" value="TreeGrafter"/>
</dbReference>
<dbReference type="OrthoDB" id="287393at2759"/>
<dbReference type="GO" id="GO:0000472">
    <property type="term" value="P:endonucleolytic cleavage to generate mature 5'-end of SSU-rRNA from (SSU-rRNA, 5.8S rRNA, LSU-rRNA)"/>
    <property type="evidence" value="ECO:0007669"/>
    <property type="project" value="TreeGrafter"/>
</dbReference>
<dbReference type="PANTHER" id="PTHR12311:SF7">
    <property type="entry name" value="ACTIVATOR OF BASAL TRANSCRIPTION 1"/>
    <property type="match status" value="1"/>
</dbReference>
<dbReference type="GO" id="GO:0000447">
    <property type="term" value="P:endonucleolytic cleavage in ITS1 to separate SSU-rRNA from 5.8S rRNA and LSU-rRNA from tricistronic rRNA transcript (SSU-rRNA, 5.8S rRNA, LSU-rRNA)"/>
    <property type="evidence" value="ECO:0007669"/>
    <property type="project" value="TreeGrafter"/>
</dbReference>
<protein>
    <submittedName>
        <fullName evidence="4">Activator of basal transcription 1</fullName>
    </submittedName>
</protein>
<organism evidence="4">
    <name type="scientific">Angiostrongylus costaricensis</name>
    <name type="common">Nematode worm</name>
    <dbReference type="NCBI Taxonomy" id="334426"/>
    <lineage>
        <taxon>Eukaryota</taxon>
        <taxon>Metazoa</taxon>
        <taxon>Ecdysozoa</taxon>
        <taxon>Nematoda</taxon>
        <taxon>Chromadorea</taxon>
        <taxon>Rhabditida</taxon>
        <taxon>Rhabditina</taxon>
        <taxon>Rhabditomorpha</taxon>
        <taxon>Strongyloidea</taxon>
        <taxon>Metastrongylidae</taxon>
        <taxon>Angiostrongylus</taxon>
    </lineage>
</organism>
<dbReference type="GO" id="GO:0005730">
    <property type="term" value="C:nucleolus"/>
    <property type="evidence" value="ECO:0007669"/>
    <property type="project" value="TreeGrafter"/>
</dbReference>
<dbReference type="PANTHER" id="PTHR12311">
    <property type="entry name" value="ACTIVATOR OF BASAL TRANSCRIPTION 1"/>
    <property type="match status" value="1"/>
</dbReference>
<accession>A0A0R3PUI7</accession>
<evidence type="ECO:0000313" key="2">
    <source>
        <dbReference type="EMBL" id="VDM61153.1"/>
    </source>
</evidence>
<dbReference type="GO" id="GO:0003723">
    <property type="term" value="F:RNA binding"/>
    <property type="evidence" value="ECO:0007669"/>
    <property type="project" value="TreeGrafter"/>
</dbReference>
<dbReference type="InterPro" id="IPR039119">
    <property type="entry name" value="ABT1/Esf2"/>
</dbReference>
<dbReference type="OMA" id="PNGSWAF"/>
<evidence type="ECO:0000256" key="1">
    <source>
        <dbReference type="SAM" id="MobiDB-lite"/>
    </source>
</evidence>
<gene>
    <name evidence="2" type="ORF">ACOC_LOCUS9568</name>
</gene>